<feature type="transmembrane region" description="Helical" evidence="3">
    <location>
        <begin position="6"/>
        <end position="25"/>
    </location>
</feature>
<evidence type="ECO:0000256" key="3">
    <source>
        <dbReference type="SAM" id="Phobius"/>
    </source>
</evidence>
<gene>
    <name evidence="5" type="ORF">IC234_07905</name>
</gene>
<protein>
    <submittedName>
        <fullName evidence="5">DUF4174 domain-containing protein</fullName>
    </submittedName>
</protein>
<comment type="caution">
    <text evidence="5">The sequence shown here is derived from an EMBL/GenBank/DDBJ whole genome shotgun (WGS) entry which is preliminary data.</text>
</comment>
<evidence type="ECO:0000256" key="1">
    <source>
        <dbReference type="ARBA" id="ARBA00022729"/>
    </source>
</evidence>
<evidence type="ECO:0000256" key="2">
    <source>
        <dbReference type="SAM" id="MobiDB-lite"/>
    </source>
</evidence>
<accession>A0ABR8JWD4</accession>
<sequence length="149" mass="16625">MTNLPLLFRSATIIALAGLLFPLMLRAQAPKPMSLPQTLRASQWKKRVLLVAAPNAQQADFRQQQALLASQQAALAERDFLVLPVLYEQLSAADTQFLTREIGIKPPAFAVVLIGKDGGVKERSSRPMQPENLFGTVDKMPMRRQEMRK</sequence>
<name>A0ABR8JWD4_9BACT</name>
<evidence type="ECO:0000259" key="4">
    <source>
        <dbReference type="Pfam" id="PF13778"/>
    </source>
</evidence>
<evidence type="ECO:0000313" key="6">
    <source>
        <dbReference type="Proteomes" id="UP000606003"/>
    </source>
</evidence>
<proteinExistence type="predicted"/>
<organism evidence="5 6">
    <name type="scientific">Hymenobacter armeniacus</name>
    <dbReference type="NCBI Taxonomy" id="2771358"/>
    <lineage>
        <taxon>Bacteria</taxon>
        <taxon>Pseudomonadati</taxon>
        <taxon>Bacteroidota</taxon>
        <taxon>Cytophagia</taxon>
        <taxon>Cytophagales</taxon>
        <taxon>Hymenobacteraceae</taxon>
        <taxon>Hymenobacter</taxon>
    </lineage>
</organism>
<evidence type="ECO:0000313" key="5">
    <source>
        <dbReference type="EMBL" id="MBD2722049.1"/>
    </source>
</evidence>
<keyword evidence="6" id="KW-1185">Reference proteome</keyword>
<dbReference type="Pfam" id="PF13778">
    <property type="entry name" value="DUF4174"/>
    <property type="match status" value="1"/>
</dbReference>
<dbReference type="Proteomes" id="UP000606003">
    <property type="component" value="Unassembled WGS sequence"/>
</dbReference>
<dbReference type="InterPro" id="IPR025232">
    <property type="entry name" value="DUF4174"/>
</dbReference>
<dbReference type="RefSeq" id="WP_190923304.1">
    <property type="nucleotide sequence ID" value="NZ_JACXAC010000002.1"/>
</dbReference>
<keyword evidence="3" id="KW-0472">Membrane</keyword>
<feature type="compositionally biased region" description="Basic and acidic residues" evidence="2">
    <location>
        <begin position="140"/>
        <end position="149"/>
    </location>
</feature>
<reference evidence="5 6" key="1">
    <citation type="submission" date="2020-09" db="EMBL/GenBank/DDBJ databases">
        <authorList>
            <person name="Kim M.K."/>
        </authorList>
    </citation>
    <scope>NUCLEOTIDE SEQUENCE [LARGE SCALE GENOMIC DNA]</scope>
    <source>
        <strain evidence="5 6">BT189</strain>
    </source>
</reference>
<feature type="region of interest" description="Disordered" evidence="2">
    <location>
        <begin position="121"/>
        <end position="149"/>
    </location>
</feature>
<keyword evidence="3" id="KW-0812">Transmembrane</keyword>
<keyword evidence="1" id="KW-0732">Signal</keyword>
<dbReference type="EMBL" id="JACXAC010000002">
    <property type="protein sequence ID" value="MBD2722049.1"/>
    <property type="molecule type" value="Genomic_DNA"/>
</dbReference>
<feature type="domain" description="DUF4174" evidence="4">
    <location>
        <begin position="39"/>
        <end position="146"/>
    </location>
</feature>
<keyword evidence="3" id="KW-1133">Transmembrane helix</keyword>